<dbReference type="Pfam" id="PF01812">
    <property type="entry name" value="5-FTHF_cyc-lig"/>
    <property type="match status" value="1"/>
</dbReference>
<evidence type="ECO:0000256" key="3">
    <source>
        <dbReference type="ARBA" id="ARBA00022840"/>
    </source>
</evidence>
<comment type="catalytic activity">
    <reaction evidence="5">
        <text>(6S)-5-formyl-5,6,7,8-tetrahydrofolate + ATP = (6R)-5,10-methenyltetrahydrofolate + ADP + phosphate</text>
        <dbReference type="Rhea" id="RHEA:10488"/>
        <dbReference type="ChEBI" id="CHEBI:30616"/>
        <dbReference type="ChEBI" id="CHEBI:43474"/>
        <dbReference type="ChEBI" id="CHEBI:57455"/>
        <dbReference type="ChEBI" id="CHEBI:57457"/>
        <dbReference type="ChEBI" id="CHEBI:456216"/>
        <dbReference type="EC" id="6.3.3.2"/>
    </reaction>
</comment>
<keyword evidence="5" id="KW-0460">Magnesium</keyword>
<gene>
    <name evidence="6" type="ORF">SAMN05421666_1054</name>
</gene>
<dbReference type="Proteomes" id="UP000186019">
    <property type="component" value="Unassembled WGS sequence"/>
</dbReference>
<dbReference type="RefSeq" id="WP_076531591.1">
    <property type="nucleotide sequence ID" value="NZ_FOAC01000001.1"/>
</dbReference>
<keyword evidence="2 5" id="KW-0547">Nucleotide-binding</keyword>
<dbReference type="SUPFAM" id="SSF100950">
    <property type="entry name" value="NagB/RpiA/CoA transferase-like"/>
    <property type="match status" value="1"/>
</dbReference>
<comment type="similarity">
    <text evidence="1 5">Belongs to the 5-formyltetrahydrofolate cyclo-ligase family.</text>
</comment>
<dbReference type="GO" id="GO:0046872">
    <property type="term" value="F:metal ion binding"/>
    <property type="evidence" value="ECO:0007669"/>
    <property type="project" value="UniProtKB-KW"/>
</dbReference>
<name>A0A1N7FHG1_9RHOB</name>
<evidence type="ECO:0000256" key="2">
    <source>
        <dbReference type="ARBA" id="ARBA00022741"/>
    </source>
</evidence>
<organism evidence="6 7">
    <name type="scientific">Roseovarius nanhaiticus</name>
    <dbReference type="NCBI Taxonomy" id="573024"/>
    <lineage>
        <taxon>Bacteria</taxon>
        <taxon>Pseudomonadati</taxon>
        <taxon>Pseudomonadota</taxon>
        <taxon>Alphaproteobacteria</taxon>
        <taxon>Rhodobacterales</taxon>
        <taxon>Roseobacteraceae</taxon>
        <taxon>Roseovarius</taxon>
    </lineage>
</organism>
<dbReference type="EC" id="6.3.3.2" evidence="5"/>
<dbReference type="InterPro" id="IPR002698">
    <property type="entry name" value="FTHF_cligase"/>
</dbReference>
<reference evidence="6 7" key="1">
    <citation type="submission" date="2017-01" db="EMBL/GenBank/DDBJ databases">
        <authorList>
            <person name="Mah S.A."/>
            <person name="Swanson W.J."/>
            <person name="Moy G.W."/>
            <person name="Vacquier V.D."/>
        </authorList>
    </citation>
    <scope>NUCLEOTIDE SEQUENCE [LARGE SCALE GENOMIC DNA]</scope>
    <source>
        <strain evidence="6 7">DSM 29590</strain>
    </source>
</reference>
<dbReference type="InterPro" id="IPR037171">
    <property type="entry name" value="NagB/RpiA_transferase-like"/>
</dbReference>
<dbReference type="STRING" id="573024.SAMN05216208_1082"/>
<dbReference type="NCBIfam" id="TIGR02727">
    <property type="entry name" value="MTHFS_bact"/>
    <property type="match status" value="1"/>
</dbReference>
<dbReference type="GO" id="GO:0035999">
    <property type="term" value="P:tetrahydrofolate interconversion"/>
    <property type="evidence" value="ECO:0007669"/>
    <property type="project" value="TreeGrafter"/>
</dbReference>
<dbReference type="InterPro" id="IPR024185">
    <property type="entry name" value="FTHF_cligase-like_sf"/>
</dbReference>
<sequence length="189" mass="21047">MTEIGSSQWRRDMRADLIARRQEIPVAQRNKADAKLAHMLGEYIGDVAGKVVSIYWPFRGEPDLRTFAKACRQQGAVIALPVVVEKAAPLAFREWADGMSLDRGVWNIPIPPADAPKVMPDIVIAPVVGADADNYRLGYGGGFFDRTLEHLRQSKAAKAIGVGYAEQRMETIYPHKYDIPMDHMILVDT</sequence>
<dbReference type="AlphaFoldDB" id="A0A1N7FHG1"/>
<dbReference type="PIRSF" id="PIRSF006806">
    <property type="entry name" value="FTHF_cligase"/>
    <property type="match status" value="1"/>
</dbReference>
<evidence type="ECO:0000256" key="1">
    <source>
        <dbReference type="ARBA" id="ARBA00010638"/>
    </source>
</evidence>
<dbReference type="GO" id="GO:0030272">
    <property type="term" value="F:5-formyltetrahydrofolate cyclo-ligase activity"/>
    <property type="evidence" value="ECO:0007669"/>
    <property type="project" value="UniProtKB-EC"/>
</dbReference>
<dbReference type="EMBL" id="FTNV01000001">
    <property type="protein sequence ID" value="SIR99868.1"/>
    <property type="molecule type" value="Genomic_DNA"/>
</dbReference>
<dbReference type="GO" id="GO:0009396">
    <property type="term" value="P:folic acid-containing compound biosynthetic process"/>
    <property type="evidence" value="ECO:0007669"/>
    <property type="project" value="TreeGrafter"/>
</dbReference>
<accession>A0A1N7FHG1</accession>
<dbReference type="PANTHER" id="PTHR23407">
    <property type="entry name" value="ATPASE INHIBITOR/5-FORMYLTETRAHYDROFOLATE CYCLO-LIGASE"/>
    <property type="match status" value="1"/>
</dbReference>
<proteinExistence type="inferred from homology"/>
<evidence type="ECO:0000313" key="6">
    <source>
        <dbReference type="EMBL" id="SIR99868.1"/>
    </source>
</evidence>
<dbReference type="GO" id="GO:0005524">
    <property type="term" value="F:ATP binding"/>
    <property type="evidence" value="ECO:0007669"/>
    <property type="project" value="UniProtKB-KW"/>
</dbReference>
<dbReference type="Gene3D" id="3.40.50.10420">
    <property type="entry name" value="NagB/RpiA/CoA transferase-like"/>
    <property type="match status" value="1"/>
</dbReference>
<keyword evidence="3 5" id="KW-0067">ATP-binding</keyword>
<feature type="binding site" evidence="4">
    <location>
        <position position="61"/>
    </location>
    <ligand>
        <name>substrate</name>
    </ligand>
</feature>
<evidence type="ECO:0000256" key="4">
    <source>
        <dbReference type="PIRSR" id="PIRSR006806-1"/>
    </source>
</evidence>
<keyword evidence="7" id="KW-1185">Reference proteome</keyword>
<evidence type="ECO:0000256" key="5">
    <source>
        <dbReference type="RuleBase" id="RU361279"/>
    </source>
</evidence>
<evidence type="ECO:0000313" key="7">
    <source>
        <dbReference type="Proteomes" id="UP000186019"/>
    </source>
</evidence>
<comment type="cofactor">
    <cofactor evidence="5">
        <name>Mg(2+)</name>
        <dbReference type="ChEBI" id="CHEBI:18420"/>
    </cofactor>
</comment>
<dbReference type="PANTHER" id="PTHR23407:SF1">
    <property type="entry name" value="5-FORMYLTETRAHYDROFOLATE CYCLO-LIGASE"/>
    <property type="match status" value="1"/>
</dbReference>
<keyword evidence="5" id="KW-0479">Metal-binding</keyword>
<protein>
    <recommendedName>
        <fullName evidence="5">5-formyltetrahydrofolate cyclo-ligase</fullName>
        <ecNumber evidence="5">6.3.3.2</ecNumber>
    </recommendedName>
</protein>